<evidence type="ECO:0000313" key="3">
    <source>
        <dbReference type="EMBL" id="MBB1517920.1"/>
    </source>
</evidence>
<dbReference type="GO" id="GO:0015627">
    <property type="term" value="C:type II protein secretion system complex"/>
    <property type="evidence" value="ECO:0007669"/>
    <property type="project" value="InterPro"/>
</dbReference>
<dbReference type="NCBIfam" id="TIGR02532">
    <property type="entry name" value="IV_pilin_GFxxxE"/>
    <property type="match status" value="1"/>
</dbReference>
<dbReference type="EMBL" id="JACJFN010000001">
    <property type="protein sequence ID" value="MBB1517920.1"/>
    <property type="molecule type" value="Genomic_DNA"/>
</dbReference>
<dbReference type="SUPFAM" id="SSF54523">
    <property type="entry name" value="Pili subunits"/>
    <property type="match status" value="1"/>
</dbReference>
<dbReference type="GO" id="GO:0043683">
    <property type="term" value="P:type IV pilus assembly"/>
    <property type="evidence" value="ECO:0007669"/>
    <property type="project" value="InterPro"/>
</dbReference>
<dbReference type="PANTHER" id="PTHR30093">
    <property type="entry name" value="GENERAL SECRETION PATHWAY PROTEIN G"/>
    <property type="match status" value="1"/>
</dbReference>
<dbReference type="PANTHER" id="PTHR30093:SF47">
    <property type="entry name" value="TYPE IV PILUS NON-CORE MINOR PILIN PILE"/>
    <property type="match status" value="1"/>
</dbReference>
<protein>
    <submittedName>
        <fullName evidence="3">Prepilin-type N-terminal cleavage/methylation domain-containing protein</fullName>
    </submittedName>
</protein>
<dbReference type="Gene3D" id="3.30.700.10">
    <property type="entry name" value="Glycoprotein, Type 4 Pilin"/>
    <property type="match status" value="1"/>
</dbReference>
<dbReference type="RefSeq" id="WP_182832014.1">
    <property type="nucleotide sequence ID" value="NZ_JACJFN010000001.1"/>
</dbReference>
<keyword evidence="2" id="KW-1133">Transmembrane helix</keyword>
<dbReference type="Pfam" id="PF16732">
    <property type="entry name" value="ComP_DUS"/>
    <property type="match status" value="1"/>
</dbReference>
<proteinExistence type="predicted"/>
<organism evidence="3 4">
    <name type="scientific">Aquipseudomonas guryensis</name>
    <dbReference type="NCBI Taxonomy" id="2759165"/>
    <lineage>
        <taxon>Bacteria</taxon>
        <taxon>Pseudomonadati</taxon>
        <taxon>Pseudomonadota</taxon>
        <taxon>Gammaproteobacteria</taxon>
        <taxon>Pseudomonadales</taxon>
        <taxon>Pseudomonadaceae</taxon>
        <taxon>Aquipseudomonas</taxon>
    </lineage>
</organism>
<dbReference type="Pfam" id="PF07963">
    <property type="entry name" value="N_methyl"/>
    <property type="match status" value="1"/>
</dbReference>
<sequence length="156" mass="16199">MNRKYSGFTLIELMVVIIIIAILAAIAIPNYQSYLRRATCEDAKATLVGAANVMERFRAQNNTYVNAALGAYSASPVDGANKQFTIALANADCAAAHNQVASYCLVATPTATSRLNGFGTLTLTSAGVRAATGDLANPPNDAAAAVDVWQNGCAGL</sequence>
<dbReference type="AlphaFoldDB" id="A0A7W4D8F4"/>
<keyword evidence="1" id="KW-0488">Methylation</keyword>
<name>A0A7W4D8F4_9GAMM</name>
<dbReference type="PRINTS" id="PR00813">
    <property type="entry name" value="BCTERIALGSPG"/>
</dbReference>
<accession>A0A7W4D8F4</accession>
<evidence type="ECO:0000256" key="1">
    <source>
        <dbReference type="ARBA" id="ARBA00022481"/>
    </source>
</evidence>
<comment type="caution">
    <text evidence="3">The sequence shown here is derived from an EMBL/GenBank/DDBJ whole genome shotgun (WGS) entry which is preliminary data.</text>
</comment>
<dbReference type="InterPro" id="IPR000983">
    <property type="entry name" value="Bac_GSPG_pilin"/>
</dbReference>
<keyword evidence="2" id="KW-0812">Transmembrane</keyword>
<dbReference type="PROSITE" id="PS00409">
    <property type="entry name" value="PROKAR_NTER_METHYL"/>
    <property type="match status" value="1"/>
</dbReference>
<evidence type="ECO:0000313" key="4">
    <source>
        <dbReference type="Proteomes" id="UP000581189"/>
    </source>
</evidence>
<dbReference type="InterPro" id="IPR012902">
    <property type="entry name" value="N_methyl_site"/>
</dbReference>
<reference evidence="3 4" key="1">
    <citation type="submission" date="2020-08" db="EMBL/GenBank/DDBJ databases">
        <authorList>
            <person name="Kim C.M."/>
        </authorList>
    </citation>
    <scope>NUCLEOTIDE SEQUENCE [LARGE SCALE GENOMIC DNA]</scope>
    <source>
        <strain evidence="3 4">SR9</strain>
    </source>
</reference>
<keyword evidence="2" id="KW-0472">Membrane</keyword>
<dbReference type="Proteomes" id="UP000581189">
    <property type="component" value="Unassembled WGS sequence"/>
</dbReference>
<dbReference type="InterPro" id="IPR045584">
    <property type="entry name" value="Pilin-like"/>
</dbReference>
<gene>
    <name evidence="3" type="ORF">H3H45_01640</name>
</gene>
<dbReference type="InterPro" id="IPR031982">
    <property type="entry name" value="PilE-like"/>
</dbReference>
<feature type="transmembrane region" description="Helical" evidence="2">
    <location>
        <begin position="6"/>
        <end position="28"/>
    </location>
</feature>
<dbReference type="GO" id="GO:0015628">
    <property type="term" value="P:protein secretion by the type II secretion system"/>
    <property type="evidence" value="ECO:0007669"/>
    <property type="project" value="InterPro"/>
</dbReference>
<keyword evidence="4" id="KW-1185">Reference proteome</keyword>
<evidence type="ECO:0000256" key="2">
    <source>
        <dbReference type="SAM" id="Phobius"/>
    </source>
</evidence>